<organism evidence="2 3">
    <name type="scientific">Coccomyxa subellipsoidea (strain C-169)</name>
    <name type="common">Green microalga</name>
    <dbReference type="NCBI Taxonomy" id="574566"/>
    <lineage>
        <taxon>Eukaryota</taxon>
        <taxon>Viridiplantae</taxon>
        <taxon>Chlorophyta</taxon>
        <taxon>core chlorophytes</taxon>
        <taxon>Trebouxiophyceae</taxon>
        <taxon>Trebouxiophyceae incertae sedis</taxon>
        <taxon>Coccomyxaceae</taxon>
        <taxon>Coccomyxa</taxon>
        <taxon>Coccomyxa subellipsoidea</taxon>
    </lineage>
</organism>
<dbReference type="EMBL" id="AGSI01000002">
    <property type="protein sequence ID" value="EIE26823.1"/>
    <property type="molecule type" value="Genomic_DNA"/>
</dbReference>
<dbReference type="GO" id="GO:0003824">
    <property type="term" value="F:catalytic activity"/>
    <property type="evidence" value="ECO:0007669"/>
    <property type="project" value="InterPro"/>
</dbReference>
<evidence type="ECO:0000313" key="3">
    <source>
        <dbReference type="Proteomes" id="UP000007264"/>
    </source>
</evidence>
<feature type="domain" description="Nucleoside phosphorylase" evidence="1">
    <location>
        <begin position="93"/>
        <end position="152"/>
    </location>
</feature>
<dbReference type="AlphaFoldDB" id="I0Z854"/>
<dbReference type="GeneID" id="17044833"/>
<dbReference type="InterPro" id="IPR000845">
    <property type="entry name" value="Nucleoside_phosphorylase_d"/>
</dbReference>
<proteinExistence type="predicted"/>
<evidence type="ECO:0000313" key="2">
    <source>
        <dbReference type="EMBL" id="EIE26823.1"/>
    </source>
</evidence>
<dbReference type="GO" id="GO:0009116">
    <property type="term" value="P:nucleoside metabolic process"/>
    <property type="evidence" value="ECO:0007669"/>
    <property type="project" value="InterPro"/>
</dbReference>
<protein>
    <recommendedName>
        <fullName evidence="1">Nucleoside phosphorylase domain-containing protein</fullName>
    </recommendedName>
</protein>
<comment type="caution">
    <text evidence="2">The sequence shown here is derived from an EMBL/GenBank/DDBJ whole genome shotgun (WGS) entry which is preliminary data.</text>
</comment>
<dbReference type="KEGG" id="csl:COCSUDRAFT_59331"/>
<reference evidence="2 3" key="1">
    <citation type="journal article" date="2012" name="Genome Biol.">
        <title>The genome of the polar eukaryotic microalga coccomyxa subellipsoidea reveals traits of cold adaptation.</title>
        <authorList>
            <person name="Blanc G."/>
            <person name="Agarkova I."/>
            <person name="Grimwood J."/>
            <person name="Kuo A."/>
            <person name="Brueggeman A."/>
            <person name="Dunigan D."/>
            <person name="Gurnon J."/>
            <person name="Ladunga I."/>
            <person name="Lindquist E."/>
            <person name="Lucas S."/>
            <person name="Pangilinan J."/>
            <person name="Proschold T."/>
            <person name="Salamov A."/>
            <person name="Schmutz J."/>
            <person name="Weeks D."/>
            <person name="Yamada T."/>
            <person name="Claverie J.M."/>
            <person name="Grigoriev I."/>
            <person name="Van Etten J."/>
            <person name="Lomsadze A."/>
            <person name="Borodovsky M."/>
        </authorList>
    </citation>
    <scope>NUCLEOTIDE SEQUENCE [LARGE SCALE GENOMIC DNA]</scope>
    <source>
        <strain evidence="2 3">C-169</strain>
    </source>
</reference>
<dbReference type="Pfam" id="PF01048">
    <property type="entry name" value="PNP_UDP_1"/>
    <property type="match status" value="1"/>
</dbReference>
<dbReference type="Gene3D" id="3.40.50.1580">
    <property type="entry name" value="Nucleoside phosphorylase domain"/>
    <property type="match status" value="1"/>
</dbReference>
<accession>I0Z854</accession>
<sequence length="439" mass="46895">MMYQACRGRLAGAIGWLREFQTDSELVPAAGAAAPAATCNLKSRAVWQPGQDALRCTQRFGSSQKVTFIMVADPGTFTGTPESSFYVGAVQNKNEVPANITSCSDLLTGTILNQPVVVATSGIGPVAAAMCTMEMLQCSSLIKDFIYVGTSGWSSQLGGVLNAPGSCGEANLPRDLARIGDIAVTPYAVNWACKLADYSGQCKGAPNLCSYPEEFFGPQEARLYGDCVFTKSSKAALDLANELISATKTPLFAANVASLSADFEERIAPYESAYFAAMSNGTGHQYILPKWMGPRVWDYNVAAEIDAQFFYSGVPWDMVARNYTAQTLNLATGKSLTQYDVIAYIRGLALTDGKCGAGNAEVPYVLVRANSDYLYQPVQRAKSGSGWETVANPPPANFSVSYRFAIGTSSSAVLTMLQLRCLQGSANNATACAYKPLQF</sequence>
<dbReference type="InterPro" id="IPR035994">
    <property type="entry name" value="Nucleoside_phosphorylase_sf"/>
</dbReference>
<gene>
    <name evidence="2" type="ORF">COCSUDRAFT_59331</name>
</gene>
<name>I0Z854_COCSC</name>
<dbReference type="Proteomes" id="UP000007264">
    <property type="component" value="Unassembled WGS sequence"/>
</dbReference>
<evidence type="ECO:0000259" key="1">
    <source>
        <dbReference type="Pfam" id="PF01048"/>
    </source>
</evidence>
<dbReference type="SUPFAM" id="SSF53167">
    <property type="entry name" value="Purine and uridine phosphorylases"/>
    <property type="match status" value="1"/>
</dbReference>
<dbReference type="eggNOG" id="ENOG502S3CP">
    <property type="taxonomic scope" value="Eukaryota"/>
</dbReference>
<keyword evidence="3" id="KW-1185">Reference proteome</keyword>
<dbReference type="RefSeq" id="XP_005651367.1">
    <property type="nucleotide sequence ID" value="XM_005651310.1"/>
</dbReference>
<dbReference type="OrthoDB" id="544230at2759"/>